<protein>
    <submittedName>
        <fullName evidence="2">Uncharacterized protein</fullName>
    </submittedName>
</protein>
<keyword evidence="1" id="KW-0472">Membrane</keyword>
<name>A0ABC9N8R7_BACUC</name>
<accession>A0ABC9N8R7</accession>
<organism evidence="2 3">
    <name type="scientific">Bacteroides uniformis (strain ATCC 8492 / DSM 6597 / CCUG 4942 / CIP 103695 / JCM 5828 / KCTC 5204 / NCTC 13054 / VPI 0061)</name>
    <dbReference type="NCBI Taxonomy" id="411479"/>
    <lineage>
        <taxon>Bacteria</taxon>
        <taxon>Pseudomonadati</taxon>
        <taxon>Bacteroidota</taxon>
        <taxon>Bacteroidia</taxon>
        <taxon>Bacteroidales</taxon>
        <taxon>Bacteroidaceae</taxon>
        <taxon>Bacteroides</taxon>
    </lineage>
</organism>
<evidence type="ECO:0000313" key="2">
    <source>
        <dbReference type="EMBL" id="EDO53165.1"/>
    </source>
</evidence>
<proteinExistence type="predicted"/>
<dbReference type="AlphaFoldDB" id="A0ABC9N8R7"/>
<dbReference type="Proteomes" id="UP000004110">
    <property type="component" value="Unassembled WGS sequence"/>
</dbReference>
<keyword evidence="1" id="KW-0812">Transmembrane</keyword>
<keyword evidence="1" id="KW-1133">Transmembrane helix</keyword>
<gene>
    <name evidence="2" type="ORF">BACUNI_03180</name>
</gene>
<reference evidence="2" key="2">
    <citation type="submission" date="2013-11" db="EMBL/GenBank/DDBJ databases">
        <title>Draft genome sequence of Bacteroides uniformis (ATCC 8492).</title>
        <authorList>
            <person name="Sudarsanam P."/>
            <person name="Ley R."/>
            <person name="Guruge J."/>
            <person name="Turnbaugh P.J."/>
            <person name="Mahowald M."/>
            <person name="Liep D."/>
            <person name="Gordon J."/>
        </authorList>
    </citation>
    <scope>NUCLEOTIDE SEQUENCE</scope>
    <source>
        <strain evidence="2">ATCC 8492</strain>
    </source>
</reference>
<comment type="caution">
    <text evidence="2">The sequence shown here is derived from an EMBL/GenBank/DDBJ whole genome shotgun (WGS) entry which is preliminary data.</text>
</comment>
<feature type="transmembrane region" description="Helical" evidence="1">
    <location>
        <begin position="12"/>
        <end position="31"/>
    </location>
</feature>
<sequence>MEKRDCRLIEISLYYKSMIFQLIFVSLQSAVSHRNK</sequence>
<evidence type="ECO:0000313" key="3">
    <source>
        <dbReference type="Proteomes" id="UP000004110"/>
    </source>
</evidence>
<keyword evidence="3" id="KW-1185">Reference proteome</keyword>
<evidence type="ECO:0000256" key="1">
    <source>
        <dbReference type="SAM" id="Phobius"/>
    </source>
</evidence>
<dbReference type="EMBL" id="AAYH02000046">
    <property type="protein sequence ID" value="EDO53165.1"/>
    <property type="molecule type" value="Genomic_DNA"/>
</dbReference>
<reference evidence="2" key="1">
    <citation type="submission" date="2007-06" db="EMBL/GenBank/DDBJ databases">
        <authorList>
            <person name="Fulton L."/>
            <person name="Clifton S."/>
            <person name="Fulton B."/>
            <person name="Xu J."/>
            <person name="Minx P."/>
            <person name="Pepin K.H."/>
            <person name="Johnson M."/>
            <person name="Thiruvilangam P."/>
            <person name="Bhonagiri V."/>
            <person name="Nash W.E."/>
            <person name="Mardis E.R."/>
            <person name="Wilson R.K."/>
        </authorList>
    </citation>
    <scope>NUCLEOTIDE SEQUENCE [LARGE SCALE GENOMIC DNA]</scope>
    <source>
        <strain evidence="2">ATCC 8492</strain>
    </source>
</reference>